<keyword evidence="4 7" id="KW-0964">Secreted</keyword>
<feature type="disulfide bond" evidence="6">
    <location>
        <begin position="33"/>
        <end position="125"/>
    </location>
</feature>
<dbReference type="InterPro" id="IPR020442">
    <property type="entry name" value="IL-20"/>
</dbReference>
<dbReference type="SUPFAM" id="SSF47266">
    <property type="entry name" value="4-helical cytokines"/>
    <property type="match status" value="1"/>
</dbReference>
<evidence type="ECO:0000256" key="1">
    <source>
        <dbReference type="ARBA" id="ARBA00004613"/>
    </source>
</evidence>
<evidence type="ECO:0000256" key="2">
    <source>
        <dbReference type="ARBA" id="ARBA00008813"/>
    </source>
</evidence>
<sequence>MEGSGFALCLLSAAFCLFWTPSVGWKTLHLGSCVISTELQKIRNEFSEIWGSVQAEDRNIDIRILSSVSLQDTKPSGRCCFLRHLQRLYLDRVFKNYQTPDHHTLRKISSLANSFLTVKRDLRLCHDHMTCHCGEEAMEKYSEILSHFKELEPWAAVVEALGELDILLQWTEETK</sequence>
<comment type="similarity">
    <text evidence="2 7">Belongs to the IL-10 family.</text>
</comment>
<comment type="function">
    <text evidence="7">Immune regulatory cytokine.</text>
</comment>
<dbReference type="AlphaFoldDB" id="A0A2Y9DJ85"/>
<proteinExistence type="inferred from homology"/>
<organism evidence="8 9">
    <name type="scientific">Trichechus manatus latirostris</name>
    <name type="common">Florida manatee</name>
    <dbReference type="NCBI Taxonomy" id="127582"/>
    <lineage>
        <taxon>Eukaryota</taxon>
        <taxon>Metazoa</taxon>
        <taxon>Chordata</taxon>
        <taxon>Craniata</taxon>
        <taxon>Vertebrata</taxon>
        <taxon>Euteleostomi</taxon>
        <taxon>Mammalia</taxon>
        <taxon>Eutheria</taxon>
        <taxon>Afrotheria</taxon>
        <taxon>Sirenia</taxon>
        <taxon>Trichechidae</taxon>
        <taxon>Trichechus</taxon>
    </lineage>
</organism>
<keyword evidence="8" id="KW-1185">Reference proteome</keyword>
<gene>
    <name evidence="9" type="primary">IL20</name>
</gene>
<dbReference type="PANTHER" id="PTHR48482">
    <property type="entry name" value="INTERLEUKIN-19-RELATED"/>
    <property type="match status" value="1"/>
</dbReference>
<feature type="signal peptide" evidence="7">
    <location>
        <begin position="1"/>
        <end position="24"/>
    </location>
</feature>
<feature type="disulfide bond" evidence="6">
    <location>
        <begin position="80"/>
        <end position="133"/>
    </location>
</feature>
<dbReference type="PRINTS" id="PR01935">
    <property type="entry name" value="INTRLEUKIN20"/>
</dbReference>
<evidence type="ECO:0000313" key="9">
    <source>
        <dbReference type="RefSeq" id="XP_004375258.1"/>
    </source>
</evidence>
<dbReference type="GeneID" id="101342487"/>
<dbReference type="Gene3D" id="1.20.1250.10">
    <property type="match status" value="1"/>
</dbReference>
<dbReference type="GO" id="GO:0005615">
    <property type="term" value="C:extracellular space"/>
    <property type="evidence" value="ECO:0007669"/>
    <property type="project" value="UniProtKB-UniRule"/>
</dbReference>
<evidence type="ECO:0000256" key="3">
    <source>
        <dbReference type="ARBA" id="ARBA00022514"/>
    </source>
</evidence>
<keyword evidence="3 7" id="KW-0202">Cytokine</keyword>
<evidence type="ECO:0000256" key="4">
    <source>
        <dbReference type="ARBA" id="ARBA00022525"/>
    </source>
</evidence>
<protein>
    <recommendedName>
        <fullName evidence="7">Interleukin family protein</fullName>
    </recommendedName>
</protein>
<feature type="disulfide bond" evidence="6">
    <location>
        <begin position="79"/>
        <end position="131"/>
    </location>
</feature>
<evidence type="ECO:0000256" key="5">
    <source>
        <dbReference type="ARBA" id="ARBA00022729"/>
    </source>
</evidence>
<reference evidence="9" key="1">
    <citation type="submission" date="2025-08" db="UniProtKB">
        <authorList>
            <consortium name="RefSeq"/>
        </authorList>
    </citation>
    <scope>IDENTIFICATION</scope>
</reference>
<evidence type="ECO:0000256" key="6">
    <source>
        <dbReference type="PIRSR" id="PIRSR620443-51"/>
    </source>
</evidence>
<feature type="chain" id="PRO_5031602946" description="Interleukin family protein" evidence="7">
    <location>
        <begin position="25"/>
        <end position="175"/>
    </location>
</feature>
<dbReference type="SMART" id="SM00188">
    <property type="entry name" value="IL10"/>
    <property type="match status" value="1"/>
</dbReference>
<dbReference type="CTD" id="50604"/>
<dbReference type="InterPro" id="IPR020443">
    <property type="entry name" value="IL-10/19/20/24/26"/>
</dbReference>
<name>A0A2Y9DJ85_TRIMA</name>
<keyword evidence="6" id="KW-1015">Disulfide bond</keyword>
<dbReference type="RefSeq" id="XP_004375258.1">
    <property type="nucleotide sequence ID" value="XM_004375201.2"/>
</dbReference>
<dbReference type="GO" id="GO:0005125">
    <property type="term" value="F:cytokine activity"/>
    <property type="evidence" value="ECO:0007669"/>
    <property type="project" value="UniProtKB-UniRule"/>
</dbReference>
<dbReference type="KEGG" id="tmu:101342487"/>
<dbReference type="Pfam" id="PF00726">
    <property type="entry name" value="IL10"/>
    <property type="match status" value="1"/>
</dbReference>
<dbReference type="PANTHER" id="PTHR48482:SF2">
    <property type="entry name" value="INTERLEUKIN-20"/>
    <property type="match status" value="1"/>
</dbReference>
<dbReference type="FunCoup" id="A0A2Y9DJ85">
    <property type="interactions" value="454"/>
</dbReference>
<evidence type="ECO:0000256" key="7">
    <source>
        <dbReference type="RuleBase" id="RU368043"/>
    </source>
</evidence>
<dbReference type="STRING" id="127582.A0A2Y9DJ85"/>
<evidence type="ECO:0000313" key="8">
    <source>
        <dbReference type="Proteomes" id="UP000248480"/>
    </source>
</evidence>
<dbReference type="Proteomes" id="UP000248480">
    <property type="component" value="Unplaced"/>
</dbReference>
<dbReference type="OrthoDB" id="9938154at2759"/>
<keyword evidence="5 7" id="KW-0732">Signal</keyword>
<dbReference type="InterPro" id="IPR009079">
    <property type="entry name" value="4_helix_cytokine-like_core"/>
</dbReference>
<comment type="subcellular location">
    <subcellularLocation>
        <location evidence="1 7">Secreted</location>
    </subcellularLocation>
</comment>
<dbReference type="InParanoid" id="A0A2Y9DJ85"/>
<accession>A0A2Y9DJ85</accession>